<feature type="compositionally biased region" description="Basic residues" evidence="1">
    <location>
        <begin position="37"/>
        <end position="54"/>
    </location>
</feature>
<feature type="compositionally biased region" description="Basic and acidic residues" evidence="1">
    <location>
        <begin position="55"/>
        <end position="81"/>
    </location>
</feature>
<gene>
    <name evidence="2" type="ORF">F8M41_020656</name>
</gene>
<evidence type="ECO:0000313" key="3">
    <source>
        <dbReference type="Proteomes" id="UP000439903"/>
    </source>
</evidence>
<dbReference type="EMBL" id="WTPW01000576">
    <property type="protein sequence ID" value="KAF0497661.1"/>
    <property type="molecule type" value="Genomic_DNA"/>
</dbReference>
<feature type="compositionally biased region" description="Basic and acidic residues" evidence="1">
    <location>
        <begin position="103"/>
        <end position="113"/>
    </location>
</feature>
<accession>A0A8H4AHZ3</accession>
<evidence type="ECO:0000313" key="2">
    <source>
        <dbReference type="EMBL" id="KAF0497661.1"/>
    </source>
</evidence>
<feature type="region of interest" description="Disordered" evidence="1">
    <location>
        <begin position="1"/>
        <end position="113"/>
    </location>
</feature>
<protein>
    <submittedName>
        <fullName evidence="2">Uncharacterized protein</fullName>
    </submittedName>
</protein>
<reference evidence="2 3" key="1">
    <citation type="journal article" date="2019" name="Environ. Microbiol.">
        <title>At the nexus of three kingdoms: the genome of the mycorrhizal fungus Gigaspora margarita provides insights into plant, endobacterial and fungal interactions.</title>
        <authorList>
            <person name="Venice F."/>
            <person name="Ghignone S."/>
            <person name="Salvioli di Fossalunga A."/>
            <person name="Amselem J."/>
            <person name="Novero M."/>
            <person name="Xianan X."/>
            <person name="Sedzielewska Toro K."/>
            <person name="Morin E."/>
            <person name="Lipzen A."/>
            <person name="Grigoriev I.V."/>
            <person name="Henrissat B."/>
            <person name="Martin F.M."/>
            <person name="Bonfante P."/>
        </authorList>
    </citation>
    <scope>NUCLEOTIDE SEQUENCE [LARGE SCALE GENOMIC DNA]</scope>
    <source>
        <strain evidence="2 3">BEG34</strain>
    </source>
</reference>
<organism evidence="2 3">
    <name type="scientific">Gigaspora margarita</name>
    <dbReference type="NCBI Taxonomy" id="4874"/>
    <lineage>
        <taxon>Eukaryota</taxon>
        <taxon>Fungi</taxon>
        <taxon>Fungi incertae sedis</taxon>
        <taxon>Mucoromycota</taxon>
        <taxon>Glomeromycotina</taxon>
        <taxon>Glomeromycetes</taxon>
        <taxon>Diversisporales</taxon>
        <taxon>Gigasporaceae</taxon>
        <taxon>Gigaspora</taxon>
    </lineage>
</organism>
<keyword evidence="3" id="KW-1185">Reference proteome</keyword>
<dbReference type="AlphaFoldDB" id="A0A8H4AHZ3"/>
<feature type="compositionally biased region" description="Low complexity" evidence="1">
    <location>
        <begin position="84"/>
        <end position="96"/>
    </location>
</feature>
<comment type="caution">
    <text evidence="2">The sequence shown here is derived from an EMBL/GenBank/DDBJ whole genome shotgun (WGS) entry which is preliminary data.</text>
</comment>
<proteinExistence type="predicted"/>
<feature type="compositionally biased region" description="Basic and acidic residues" evidence="1">
    <location>
        <begin position="1"/>
        <end position="36"/>
    </location>
</feature>
<evidence type="ECO:0000256" key="1">
    <source>
        <dbReference type="SAM" id="MobiDB-lite"/>
    </source>
</evidence>
<sequence length="113" mass="13348">MENFKEEQEDQKDLPEDLKETKKELKDNDSNNVKKEPVRKHKNILKKFGKLYKRPRMETSKIKQKNQKELLEDLNEAKNELEDNNFTSSIASSFSSSDDDDNDSKKEINKNNK</sequence>
<name>A0A8H4AHZ3_GIGMA</name>
<dbReference type="Proteomes" id="UP000439903">
    <property type="component" value="Unassembled WGS sequence"/>
</dbReference>